<comment type="caution">
    <text evidence="1">The sequence shown here is derived from an EMBL/GenBank/DDBJ whole genome shotgun (WGS) entry which is preliminary data.</text>
</comment>
<dbReference type="Proteomes" id="UP001596417">
    <property type="component" value="Unassembled WGS sequence"/>
</dbReference>
<dbReference type="EMBL" id="JBHTAX010000001">
    <property type="protein sequence ID" value="MFC7189336.1"/>
    <property type="molecule type" value="Genomic_DNA"/>
</dbReference>
<dbReference type="RefSeq" id="WP_248905389.1">
    <property type="nucleotide sequence ID" value="NZ_CP109979.1"/>
</dbReference>
<sequence>MPRTPPQTTTEGDNKNIKRVYDRWSHHPRGFDPLYDVVFLGREGAFRPGGRVFPTARHGESVRRQSRIPRAQYVGSMCVGSRGIETEQFVARWW</sequence>
<evidence type="ECO:0000313" key="2">
    <source>
        <dbReference type="Proteomes" id="UP001596417"/>
    </source>
</evidence>
<accession>A0ABD5YJ26</accession>
<protein>
    <submittedName>
        <fullName evidence="1">Uncharacterized protein</fullName>
    </submittedName>
</protein>
<dbReference type="AlphaFoldDB" id="A0ABD5YJ26"/>
<dbReference type="GeneID" id="76198908"/>
<gene>
    <name evidence="1" type="ORF">ACFQL7_05400</name>
</gene>
<reference evidence="1 2" key="1">
    <citation type="journal article" date="2019" name="Int. J. Syst. Evol. Microbiol.">
        <title>The Global Catalogue of Microorganisms (GCM) 10K type strain sequencing project: providing services to taxonomists for standard genome sequencing and annotation.</title>
        <authorList>
            <consortium name="The Broad Institute Genomics Platform"/>
            <consortium name="The Broad Institute Genome Sequencing Center for Infectious Disease"/>
            <person name="Wu L."/>
            <person name="Ma J."/>
        </authorList>
    </citation>
    <scope>NUCLEOTIDE SEQUENCE [LARGE SCALE GENOMIC DNA]</scope>
    <source>
        <strain evidence="1 2">RDMS1</strain>
    </source>
</reference>
<organism evidence="1 2">
    <name type="scientific">Halocatena marina</name>
    <dbReference type="NCBI Taxonomy" id="2934937"/>
    <lineage>
        <taxon>Archaea</taxon>
        <taxon>Methanobacteriati</taxon>
        <taxon>Methanobacteriota</taxon>
        <taxon>Stenosarchaea group</taxon>
        <taxon>Halobacteria</taxon>
        <taxon>Halobacteriales</taxon>
        <taxon>Natronomonadaceae</taxon>
        <taxon>Halocatena</taxon>
    </lineage>
</organism>
<keyword evidence="2" id="KW-1185">Reference proteome</keyword>
<name>A0ABD5YJ26_9EURY</name>
<proteinExistence type="predicted"/>
<evidence type="ECO:0000313" key="1">
    <source>
        <dbReference type="EMBL" id="MFC7189336.1"/>
    </source>
</evidence>